<organism evidence="1">
    <name type="scientific">Cucumis melo</name>
    <name type="common">Muskmelon</name>
    <dbReference type="NCBI Taxonomy" id="3656"/>
    <lineage>
        <taxon>Eukaryota</taxon>
        <taxon>Viridiplantae</taxon>
        <taxon>Streptophyta</taxon>
        <taxon>Embryophyta</taxon>
        <taxon>Tracheophyta</taxon>
        <taxon>Spermatophyta</taxon>
        <taxon>Magnoliopsida</taxon>
        <taxon>eudicotyledons</taxon>
        <taxon>Gunneridae</taxon>
        <taxon>Pentapetalae</taxon>
        <taxon>rosids</taxon>
        <taxon>fabids</taxon>
        <taxon>Cucurbitales</taxon>
        <taxon>Cucurbitaceae</taxon>
        <taxon>Benincaseae</taxon>
        <taxon>Cucumis</taxon>
    </lineage>
</organism>
<evidence type="ECO:0000313" key="1">
    <source>
        <dbReference type="EnsemblPlants" id="MELO3C034040.2.1"/>
    </source>
</evidence>
<reference evidence="1" key="1">
    <citation type="submission" date="2023-03" db="UniProtKB">
        <authorList>
            <consortium name="EnsemblPlants"/>
        </authorList>
    </citation>
    <scope>IDENTIFICATION</scope>
</reference>
<protein>
    <submittedName>
        <fullName evidence="1">Uncharacterized protein</fullName>
    </submittedName>
</protein>
<accession>A0A9I9EI21</accession>
<dbReference type="AlphaFoldDB" id="A0A9I9EI21"/>
<sequence length="89" mass="10129">NCDFGCRTCVNVIKQFIRFCYEVFRRSPSIGLQFGDNMKLNMICSGYPWRKAGILYSLQGQSLMFFKLVQSGLVTLLDTPRQDIGAKHG</sequence>
<dbReference type="Gramene" id="MELO3C034040.2.1">
    <property type="protein sequence ID" value="MELO3C034040.2.1"/>
    <property type="gene ID" value="MELO3C034040.2"/>
</dbReference>
<dbReference type="EnsemblPlants" id="MELO3C034040.2.1">
    <property type="protein sequence ID" value="MELO3C034040.2.1"/>
    <property type="gene ID" value="MELO3C034040.2"/>
</dbReference>
<proteinExistence type="predicted"/>
<name>A0A9I9EI21_CUCME</name>